<organism evidence="7">
    <name type="scientific">Alsobacter sp. KACC 23698</name>
    <dbReference type="NCBI Taxonomy" id="3149229"/>
    <lineage>
        <taxon>Bacteria</taxon>
        <taxon>Pseudomonadati</taxon>
        <taxon>Pseudomonadota</taxon>
        <taxon>Alphaproteobacteria</taxon>
        <taxon>Hyphomicrobiales</taxon>
        <taxon>Alsobacteraceae</taxon>
        <taxon>Alsobacter</taxon>
    </lineage>
</organism>
<evidence type="ECO:0000313" key="7">
    <source>
        <dbReference type="EMBL" id="XBO38721.1"/>
    </source>
</evidence>
<dbReference type="PANTHER" id="PTHR43667">
    <property type="entry name" value="CYCLOPROPANE-FATTY-ACYL-PHOSPHOLIPID SYNTHASE"/>
    <property type="match status" value="1"/>
</dbReference>
<gene>
    <name evidence="7" type="ORF">ABEG18_24000</name>
</gene>
<dbReference type="EC" id="2.1.1.-" evidence="7"/>
<keyword evidence="5" id="KW-0443">Lipid metabolism</keyword>
<evidence type="ECO:0000256" key="2">
    <source>
        <dbReference type="ARBA" id="ARBA00022603"/>
    </source>
</evidence>
<name>A0AAU7JEU1_9HYPH</name>
<evidence type="ECO:0000256" key="5">
    <source>
        <dbReference type="ARBA" id="ARBA00023098"/>
    </source>
</evidence>
<dbReference type="InterPro" id="IPR050723">
    <property type="entry name" value="CFA/CMAS"/>
</dbReference>
<comment type="similarity">
    <text evidence="1">Belongs to the CFA/CMAS family.</text>
</comment>
<evidence type="ECO:0000256" key="1">
    <source>
        <dbReference type="ARBA" id="ARBA00010815"/>
    </source>
</evidence>
<dbReference type="Gene3D" id="3.40.50.150">
    <property type="entry name" value="Vaccinia Virus protein VP39"/>
    <property type="match status" value="1"/>
</dbReference>
<reference evidence="7" key="1">
    <citation type="submission" date="2024-05" db="EMBL/GenBank/DDBJ databases">
        <authorList>
            <person name="Kim S."/>
            <person name="Heo J."/>
            <person name="Choi H."/>
            <person name="Choi Y."/>
            <person name="Kwon S.-W."/>
            <person name="Kim Y."/>
        </authorList>
    </citation>
    <scope>NUCLEOTIDE SEQUENCE</scope>
    <source>
        <strain evidence="7">KACC 23698</strain>
    </source>
</reference>
<proteinExistence type="inferred from homology"/>
<dbReference type="GO" id="GO:0032259">
    <property type="term" value="P:methylation"/>
    <property type="evidence" value="ECO:0007669"/>
    <property type="project" value="UniProtKB-KW"/>
</dbReference>
<protein>
    <submittedName>
        <fullName evidence="7">Cyclopropane-fatty-acyl-phospholipid synthase family protein</fullName>
        <ecNumber evidence="7">2.1.1.-</ecNumber>
    </submittedName>
</protein>
<evidence type="ECO:0000259" key="6">
    <source>
        <dbReference type="Pfam" id="PF25371"/>
    </source>
</evidence>
<accession>A0AAU7JEU1</accession>
<keyword evidence="3 7" id="KW-0808">Transferase</keyword>
<dbReference type="CDD" id="cd02440">
    <property type="entry name" value="AdoMet_MTases"/>
    <property type="match status" value="1"/>
</dbReference>
<dbReference type="AlphaFoldDB" id="A0AAU7JEU1"/>
<feature type="domain" description="DUF7884" evidence="6">
    <location>
        <begin position="24"/>
        <end position="85"/>
    </location>
</feature>
<dbReference type="GO" id="GO:0008610">
    <property type="term" value="P:lipid biosynthetic process"/>
    <property type="evidence" value="ECO:0007669"/>
    <property type="project" value="InterPro"/>
</dbReference>
<dbReference type="InterPro" id="IPR003333">
    <property type="entry name" value="CMAS"/>
</dbReference>
<evidence type="ECO:0000256" key="4">
    <source>
        <dbReference type="ARBA" id="ARBA00022691"/>
    </source>
</evidence>
<dbReference type="GO" id="GO:0008168">
    <property type="term" value="F:methyltransferase activity"/>
    <property type="evidence" value="ECO:0007669"/>
    <property type="project" value="UniProtKB-KW"/>
</dbReference>
<dbReference type="SUPFAM" id="SSF53335">
    <property type="entry name" value="S-adenosyl-L-methionine-dependent methyltransferases"/>
    <property type="match status" value="1"/>
</dbReference>
<dbReference type="PIRSF" id="PIRSF003085">
    <property type="entry name" value="CMAS"/>
    <property type="match status" value="1"/>
</dbReference>
<keyword evidence="2 7" id="KW-0489">Methyltransferase</keyword>
<dbReference type="InterPro" id="IPR057206">
    <property type="entry name" value="DUF7884"/>
</dbReference>
<dbReference type="RefSeq" id="WP_406855561.1">
    <property type="nucleotide sequence ID" value="NZ_CP157484.1"/>
</dbReference>
<sequence>MRILRLLGRKLIETGTLRVIDARGHAVTFGTGSAPSVTLRIHDAATGLKLVLNPQLALGEGYMNGRITVEGATIYDVLDLVLSNSKWGLPGGVLAKIANAVRVQGRRLWQFNPAPRSRLNVAHHYDLSDQLYGLFLDEDRQYSCAYFASPGDTLETAQARKKRHVAAKLLLEPGHRILDIGSGWGGLGLYLASLGDHDVTGLTLSEEQHRVSTERARAAGVANRVRFALRDYRAETGRFDRIVSVGMFEHVGVNHYDAYFQKIADLLTDDGVGLVHTIGRADGPGATNAFIQKYIFPGGYSPALSEILPAVQRAGLYVTDVEVLRLHYAETLRHWRARFNAHRDAIRQLYDDRFCRMWEFYLAGSEATFRYGGHVVFQIQVAKAIDAVPLTRDYIEAFESRNPIPQAVAPPTQIAAE</sequence>
<dbReference type="InterPro" id="IPR029063">
    <property type="entry name" value="SAM-dependent_MTases_sf"/>
</dbReference>
<dbReference type="Pfam" id="PF02353">
    <property type="entry name" value="CMAS"/>
    <property type="match status" value="1"/>
</dbReference>
<keyword evidence="4" id="KW-0949">S-adenosyl-L-methionine</keyword>
<dbReference type="PANTHER" id="PTHR43667:SF1">
    <property type="entry name" value="CYCLOPROPANE-FATTY-ACYL-PHOSPHOLIPID SYNTHASE"/>
    <property type="match status" value="1"/>
</dbReference>
<evidence type="ECO:0000256" key="3">
    <source>
        <dbReference type="ARBA" id="ARBA00022679"/>
    </source>
</evidence>
<dbReference type="Pfam" id="PF25371">
    <property type="entry name" value="DUF7884"/>
    <property type="match status" value="1"/>
</dbReference>
<dbReference type="EMBL" id="CP157484">
    <property type="protein sequence ID" value="XBO38721.1"/>
    <property type="molecule type" value="Genomic_DNA"/>
</dbReference>